<proteinExistence type="predicted"/>
<dbReference type="OrthoDB" id="4794180at2"/>
<dbReference type="PROSITE" id="PS51257">
    <property type="entry name" value="PROKAR_LIPOPROTEIN"/>
    <property type="match status" value="1"/>
</dbReference>
<accession>A0A291GYW3</accession>
<name>A0A291GYW3_9MICO</name>
<dbReference type="RefSeq" id="WP_096799870.1">
    <property type="nucleotide sequence ID" value="NZ_CP023564.1"/>
</dbReference>
<reference evidence="1 2" key="1">
    <citation type="journal article" date="2014" name="Int. J. Syst. Evol. Microbiol.">
        <title>Brachybacterium ginsengisoli sp. nov., isolated from soil of a ginseng field.</title>
        <authorList>
            <person name="Hoang V.A."/>
            <person name="Kim Y.J."/>
            <person name="Nguyen N.L."/>
            <person name="Yang D.C."/>
        </authorList>
    </citation>
    <scope>NUCLEOTIDE SEQUENCE [LARGE SCALE GENOMIC DNA]</scope>
    <source>
        <strain evidence="1 2">DCY80</strain>
    </source>
</reference>
<gene>
    <name evidence="1" type="ORF">CFK41_11995</name>
</gene>
<sequence length="147" mass="15139">MVSRRGALGSLTGAVTLVLSGCLVGGKDVSDEAAEAAAAVEGVESAELERFVNNSFSTALRGTVELGTTEREVGVHVFDDAMRAIISVIADELDGDAASGLKVGGIVARLGDGQQLDVLELDPDMPTENPRADRVSAGAFFEKYGIG</sequence>
<dbReference type="Proteomes" id="UP000217889">
    <property type="component" value="Chromosome"/>
</dbReference>
<keyword evidence="2" id="KW-1185">Reference proteome</keyword>
<dbReference type="EMBL" id="CP023564">
    <property type="protein sequence ID" value="ATG55409.1"/>
    <property type="molecule type" value="Genomic_DNA"/>
</dbReference>
<evidence type="ECO:0000313" key="1">
    <source>
        <dbReference type="EMBL" id="ATG55409.1"/>
    </source>
</evidence>
<dbReference type="AlphaFoldDB" id="A0A291GYW3"/>
<dbReference type="KEGG" id="bgg:CFK41_11995"/>
<organism evidence="1 2">
    <name type="scientific">Brachybacterium ginsengisoli</name>
    <dbReference type="NCBI Taxonomy" id="1331682"/>
    <lineage>
        <taxon>Bacteria</taxon>
        <taxon>Bacillati</taxon>
        <taxon>Actinomycetota</taxon>
        <taxon>Actinomycetes</taxon>
        <taxon>Micrococcales</taxon>
        <taxon>Dermabacteraceae</taxon>
        <taxon>Brachybacterium</taxon>
    </lineage>
</organism>
<protein>
    <submittedName>
        <fullName evidence="1">Uncharacterized protein</fullName>
    </submittedName>
</protein>
<evidence type="ECO:0000313" key="2">
    <source>
        <dbReference type="Proteomes" id="UP000217889"/>
    </source>
</evidence>